<evidence type="ECO:0000259" key="1">
    <source>
        <dbReference type="Pfam" id="PF05430"/>
    </source>
</evidence>
<dbReference type="PANTHER" id="PTHR39963:SF1">
    <property type="entry name" value="MNMC-LIKE METHYLTRANSFERASE DOMAIN-CONTAINING PROTEIN"/>
    <property type="match status" value="1"/>
</dbReference>
<dbReference type="InterPro" id="IPR008471">
    <property type="entry name" value="MnmC-like_methylTransf"/>
</dbReference>
<reference evidence="2" key="1">
    <citation type="journal article" date="2015" name="Nature">
        <title>Complex archaea that bridge the gap between prokaryotes and eukaryotes.</title>
        <authorList>
            <person name="Spang A."/>
            <person name="Saw J.H."/>
            <person name="Jorgensen S.L."/>
            <person name="Zaremba-Niedzwiedzka K."/>
            <person name="Martijn J."/>
            <person name="Lind A.E."/>
            <person name="van Eijk R."/>
            <person name="Schleper C."/>
            <person name="Guy L."/>
            <person name="Ettema T.J."/>
        </authorList>
    </citation>
    <scope>NUCLEOTIDE SEQUENCE</scope>
</reference>
<dbReference type="PANTHER" id="PTHR39963">
    <property type="entry name" value="SLL0983 PROTEIN"/>
    <property type="match status" value="1"/>
</dbReference>
<protein>
    <recommendedName>
        <fullName evidence="1">MnmC-like methyltransferase domain-containing protein</fullName>
    </recommendedName>
</protein>
<dbReference type="Pfam" id="PF05430">
    <property type="entry name" value="Methyltransf_30"/>
    <property type="match status" value="1"/>
</dbReference>
<proteinExistence type="predicted"/>
<feature type="domain" description="MnmC-like methyltransferase" evidence="1">
    <location>
        <begin position="124"/>
        <end position="221"/>
    </location>
</feature>
<dbReference type="Gene3D" id="3.40.50.150">
    <property type="entry name" value="Vaccinia Virus protein VP39"/>
    <property type="match status" value="1"/>
</dbReference>
<dbReference type="InterPro" id="IPR029063">
    <property type="entry name" value="SAM-dependent_MTases_sf"/>
</dbReference>
<organism evidence="2">
    <name type="scientific">marine sediment metagenome</name>
    <dbReference type="NCBI Taxonomy" id="412755"/>
    <lineage>
        <taxon>unclassified sequences</taxon>
        <taxon>metagenomes</taxon>
        <taxon>ecological metagenomes</taxon>
    </lineage>
</organism>
<dbReference type="AlphaFoldDB" id="A0A0F9MV51"/>
<dbReference type="NCBIfam" id="NF033855">
    <property type="entry name" value="tRNA_MNMC2"/>
    <property type="match status" value="1"/>
</dbReference>
<comment type="caution">
    <text evidence="2">The sequence shown here is derived from an EMBL/GenBank/DDBJ whole genome shotgun (WGS) entry which is preliminary data.</text>
</comment>
<sequence>MQNQTADIEWNDSGVPVSTKFDDPYFSLDNGVEETHHVYLEGNDLPNRFGDGFRIAELGFGTGLNFLVAWDAWQKKGCLGSLHFTSFEAFPMTQADMAQAHEAFPAFGGKRDALLTAWNPQGGEFEFGDIKLTVIIGDARQTVPRWQGLADAWFLDGFSPAKNPELWEPDLMADVWRHTAQFGTAATYTAAGVVRRALETSGFAVERTTGYGRKRHMTRAVRV</sequence>
<dbReference type="GO" id="GO:0004808">
    <property type="term" value="F:tRNA (5-methylaminomethyl-2-thiouridylate)(34)-methyltransferase activity"/>
    <property type="evidence" value="ECO:0007669"/>
    <property type="project" value="InterPro"/>
</dbReference>
<accession>A0A0F9MV51</accession>
<name>A0A0F9MV51_9ZZZZ</name>
<dbReference type="InterPro" id="IPR047785">
    <property type="entry name" value="tRNA_MNMC2"/>
</dbReference>
<evidence type="ECO:0000313" key="2">
    <source>
        <dbReference type="EMBL" id="KKN11180.1"/>
    </source>
</evidence>
<gene>
    <name evidence="2" type="ORF">LCGC14_1029070</name>
</gene>
<dbReference type="GO" id="GO:0016645">
    <property type="term" value="F:oxidoreductase activity, acting on the CH-NH group of donors"/>
    <property type="evidence" value="ECO:0007669"/>
    <property type="project" value="InterPro"/>
</dbReference>
<dbReference type="EMBL" id="LAZR01004163">
    <property type="protein sequence ID" value="KKN11180.1"/>
    <property type="molecule type" value="Genomic_DNA"/>
</dbReference>